<dbReference type="RefSeq" id="WP_176764038.1">
    <property type="nucleotide sequence ID" value="NZ_FNAG01000002.1"/>
</dbReference>
<dbReference type="InterPro" id="IPR003961">
    <property type="entry name" value="FN3_dom"/>
</dbReference>
<feature type="signal peptide" evidence="2">
    <location>
        <begin position="1"/>
        <end position="26"/>
    </location>
</feature>
<proteinExistence type="predicted"/>
<dbReference type="Proteomes" id="UP000199603">
    <property type="component" value="Unassembled WGS sequence"/>
</dbReference>
<evidence type="ECO:0000313" key="3">
    <source>
        <dbReference type="EMBL" id="SDD42217.1"/>
    </source>
</evidence>
<keyword evidence="2" id="KW-0732">Signal</keyword>
<dbReference type="EMBL" id="FNAG01000002">
    <property type="protein sequence ID" value="SDD42217.1"/>
    <property type="molecule type" value="Genomic_DNA"/>
</dbReference>
<dbReference type="AlphaFoldDB" id="A0A1G6UNT5"/>
<keyword evidence="4" id="KW-1185">Reference proteome</keyword>
<dbReference type="InterPro" id="IPR006626">
    <property type="entry name" value="PbH1"/>
</dbReference>
<dbReference type="SMART" id="SM00710">
    <property type="entry name" value="PbH1"/>
    <property type="match status" value="5"/>
</dbReference>
<name>A0A1G6UNT5_9GAMM</name>
<feature type="region of interest" description="Disordered" evidence="1">
    <location>
        <begin position="121"/>
        <end position="145"/>
    </location>
</feature>
<sequence length="570" mass="59927">MPTHATAVLRCALLLSLGLVGPLAQAQNASTAGAASAPEPTLQNLSLVWEVSGDANGNGVVNVRFRAQGSASWRQALPLRRVPAGSNVGFTWTQRHAGSVFGLQPGTDYEIELSLVDPDGGSLTRQVSARTRSRPQPGGGSVRSATPATLAGVLSQAQPGDIVELGAGSYAGFNLQRDGAAGQPLTLRGLPGAQINGELGLFSRRHVILQALTVNGRIRFNGSDDISIIDSTINASATQFNGDGIACFSRCARAYIAGNTVNGTTVWQETAFGVDGDNRGEGIVVTGPGHVIQNNRVRGFRDGISFMEDSAAVDQYSIDVIDNRISESGDDGIEADFCLHNCRQIGNVLTNSFIAFSSQPALGGPNYFIRNIAWNVAHAPFKLYRSSRGDVLLHNTIVKTGDGFNASPGAPIAHAYARNNLFVGGEPGNWNGYSSGSGRVLDIVDLQTASSSFNYNGYGTTRSDFRGRLGAISFGSLAELRSLSSETQAQRVDMGVFTAAPAFPQNPLTQYAEADLRLADDSRAVDVGEVLPNINDDYSGSAPDLGAIERVTTGAGLFCDGFEPAACRTP</sequence>
<dbReference type="InterPro" id="IPR011050">
    <property type="entry name" value="Pectin_lyase_fold/virulence"/>
</dbReference>
<evidence type="ECO:0000256" key="1">
    <source>
        <dbReference type="SAM" id="MobiDB-lite"/>
    </source>
</evidence>
<dbReference type="SUPFAM" id="SSF51126">
    <property type="entry name" value="Pectin lyase-like"/>
    <property type="match status" value="1"/>
</dbReference>
<dbReference type="Gene3D" id="2.160.20.10">
    <property type="entry name" value="Single-stranded right-handed beta-helix, Pectin lyase-like"/>
    <property type="match status" value="1"/>
</dbReference>
<feature type="chain" id="PRO_5011614529" description="Right handed beta helix region" evidence="2">
    <location>
        <begin position="27"/>
        <end position="570"/>
    </location>
</feature>
<gene>
    <name evidence="3" type="ORF">SAMN04488509_102397</name>
</gene>
<protein>
    <recommendedName>
        <fullName evidence="5">Right handed beta helix region</fullName>
    </recommendedName>
</protein>
<dbReference type="InterPro" id="IPR012334">
    <property type="entry name" value="Pectin_lyas_fold"/>
</dbReference>
<evidence type="ECO:0008006" key="5">
    <source>
        <dbReference type="Google" id="ProtNLM"/>
    </source>
</evidence>
<dbReference type="CDD" id="cd00063">
    <property type="entry name" value="FN3"/>
    <property type="match status" value="1"/>
</dbReference>
<dbReference type="STRING" id="265719.SAMN04488509_102397"/>
<evidence type="ECO:0000256" key="2">
    <source>
        <dbReference type="SAM" id="SignalP"/>
    </source>
</evidence>
<evidence type="ECO:0000313" key="4">
    <source>
        <dbReference type="Proteomes" id="UP000199603"/>
    </source>
</evidence>
<reference evidence="3 4" key="1">
    <citation type="submission" date="2016-10" db="EMBL/GenBank/DDBJ databases">
        <authorList>
            <person name="de Groot N.N."/>
        </authorList>
    </citation>
    <scope>NUCLEOTIDE SEQUENCE [LARGE SCALE GENOMIC DNA]</scope>
    <source>
        <strain evidence="3 4">DSM 16957</strain>
    </source>
</reference>
<accession>A0A1G6UNT5</accession>
<organism evidence="3 4">
    <name type="scientific">Aquimonas voraii</name>
    <dbReference type="NCBI Taxonomy" id="265719"/>
    <lineage>
        <taxon>Bacteria</taxon>
        <taxon>Pseudomonadati</taxon>
        <taxon>Pseudomonadota</taxon>
        <taxon>Gammaproteobacteria</taxon>
        <taxon>Lysobacterales</taxon>
        <taxon>Lysobacteraceae</taxon>
        <taxon>Aquimonas</taxon>
    </lineage>
</organism>